<gene>
    <name evidence="1" type="ORF">METZ01_LOCUS336873</name>
</gene>
<sequence>MTLMEIDMIGVNEFLSWLQTCPVEYSLKRIDKIKRDNTGSAVVRYTAGRSSWSALREWLYDSEYPFQGKEEGSGTRDAHRVMDVNYRPRSDEWIQDITLTHKVNINAYANPYSIPSKQVFL</sequence>
<dbReference type="AlphaFoldDB" id="A0A382QEN0"/>
<organism evidence="1">
    <name type="scientific">marine metagenome</name>
    <dbReference type="NCBI Taxonomy" id="408172"/>
    <lineage>
        <taxon>unclassified sequences</taxon>
        <taxon>metagenomes</taxon>
        <taxon>ecological metagenomes</taxon>
    </lineage>
</organism>
<reference evidence="1" key="1">
    <citation type="submission" date="2018-05" db="EMBL/GenBank/DDBJ databases">
        <authorList>
            <person name="Lanie J.A."/>
            <person name="Ng W.-L."/>
            <person name="Kazmierczak K.M."/>
            <person name="Andrzejewski T.M."/>
            <person name="Davidsen T.M."/>
            <person name="Wayne K.J."/>
            <person name="Tettelin H."/>
            <person name="Glass J.I."/>
            <person name="Rusch D."/>
            <person name="Podicherti R."/>
            <person name="Tsui H.-C.T."/>
            <person name="Winkler M.E."/>
        </authorList>
    </citation>
    <scope>NUCLEOTIDE SEQUENCE</scope>
</reference>
<proteinExistence type="predicted"/>
<accession>A0A382QEN0</accession>
<dbReference type="EMBL" id="UINC01114012">
    <property type="protein sequence ID" value="SVC84019.1"/>
    <property type="molecule type" value="Genomic_DNA"/>
</dbReference>
<evidence type="ECO:0000313" key="1">
    <source>
        <dbReference type="EMBL" id="SVC84019.1"/>
    </source>
</evidence>
<name>A0A382QEN0_9ZZZZ</name>
<protein>
    <submittedName>
        <fullName evidence="1">Uncharacterized protein</fullName>
    </submittedName>
</protein>